<dbReference type="EMBL" id="MARB01000001">
    <property type="protein sequence ID" value="ODJ89676.1"/>
    <property type="molecule type" value="Genomic_DNA"/>
</dbReference>
<dbReference type="AlphaFoldDB" id="A0A7Z0VQV3"/>
<dbReference type="PANTHER" id="PTHR30024:SF48">
    <property type="entry name" value="ABC TRANSPORTER SUBSTRATE-BINDING PROTEIN"/>
    <property type="match status" value="1"/>
</dbReference>
<dbReference type="RefSeq" id="WP_069120726.1">
    <property type="nucleotide sequence ID" value="NZ_MARB01000001.1"/>
</dbReference>
<dbReference type="OrthoDB" id="5621714at2"/>
<dbReference type="SUPFAM" id="SSF53850">
    <property type="entry name" value="Periplasmic binding protein-like II"/>
    <property type="match status" value="1"/>
</dbReference>
<dbReference type="Gene3D" id="3.40.190.10">
    <property type="entry name" value="Periplasmic binding protein-like II"/>
    <property type="match status" value="2"/>
</dbReference>
<evidence type="ECO:0000313" key="1">
    <source>
        <dbReference type="EMBL" id="ODJ89676.1"/>
    </source>
</evidence>
<proteinExistence type="predicted"/>
<dbReference type="Proteomes" id="UP000094769">
    <property type="component" value="Unassembled WGS sequence"/>
</dbReference>
<comment type="caution">
    <text evidence="1">The sequence shown here is derived from an EMBL/GenBank/DDBJ whole genome shotgun (WGS) entry which is preliminary data.</text>
</comment>
<dbReference type="PANTHER" id="PTHR30024">
    <property type="entry name" value="ALIPHATIC SULFONATES-BINDING PROTEIN-RELATED"/>
    <property type="match status" value="1"/>
</dbReference>
<reference evidence="1 2" key="1">
    <citation type="submission" date="2016-06" db="EMBL/GenBank/DDBJ databases">
        <title>Genome sequence of endosymbiont of Candidatus Endolucinida thiodiazotropha.</title>
        <authorList>
            <person name="Poehlein A."/>
            <person name="Koenig S."/>
            <person name="Heiden S.E."/>
            <person name="Thuermer A."/>
            <person name="Voget S."/>
            <person name="Daniel R."/>
            <person name="Markert S."/>
            <person name="Gros O."/>
            <person name="Schweder T."/>
        </authorList>
    </citation>
    <scope>NUCLEOTIDE SEQUENCE [LARGE SCALE GENOMIC DNA]</scope>
    <source>
        <strain evidence="1 2">COS</strain>
    </source>
</reference>
<evidence type="ECO:0000313" key="2">
    <source>
        <dbReference type="Proteomes" id="UP000094769"/>
    </source>
</evidence>
<protein>
    <recommendedName>
        <fullName evidence="3">ABC transporter substrate-binding protein</fullName>
    </recommendedName>
</protein>
<name>A0A7Z0VQV3_9GAMM</name>
<gene>
    <name evidence="1" type="ORF">CODIS_02360</name>
</gene>
<sequence>MFRIITYMLFLIVCFPVMAVEQLRVGVLQFGTVNWEMDVIIRHQLDNKNGLAIKVIPLSSKNANSVALQGGAVDVIVSDWIWVNRQRAAGKDYTFFPYSLTVGGLYVRPDSGIRQISDLKDRKLGVAGGPVDKSWLLLQAYSRKRGLDISTSVEPAFAAPPLLNQLMLKGDLSAVLNFWHYGARLEAAGMLPLVDVRAMLDGLDIMEPVPMLGWVFSSQWADNHQHLIEGLLNASYAAKRILGESDEEWKIVAPLTKAKDTTTLNNLKEGYRKGIPHGLKKNGMNVASRVFETLAREGGKKLVGEAMQIQDGTFWQVLDSEELIKNNVARQ</sequence>
<organism evidence="1 2">
    <name type="scientific">Candidatus Thiodiazotropha endolucinida</name>
    <dbReference type="NCBI Taxonomy" id="1655433"/>
    <lineage>
        <taxon>Bacteria</taxon>
        <taxon>Pseudomonadati</taxon>
        <taxon>Pseudomonadota</taxon>
        <taxon>Gammaproteobacteria</taxon>
        <taxon>Chromatiales</taxon>
        <taxon>Sedimenticolaceae</taxon>
        <taxon>Candidatus Thiodiazotropha</taxon>
    </lineage>
</organism>
<accession>A0A7Z0VQV3</accession>
<evidence type="ECO:0008006" key="3">
    <source>
        <dbReference type="Google" id="ProtNLM"/>
    </source>
</evidence>
<keyword evidence="2" id="KW-1185">Reference proteome</keyword>